<dbReference type="OrthoDB" id="9808747at2"/>
<dbReference type="PANTHER" id="PTHR36928:SF1">
    <property type="entry name" value="PHOSPHATASE YCDX-RELATED"/>
    <property type="match status" value="1"/>
</dbReference>
<evidence type="ECO:0000313" key="3">
    <source>
        <dbReference type="Proteomes" id="UP000035036"/>
    </source>
</evidence>
<keyword evidence="3" id="KW-1185">Reference proteome</keyword>
<dbReference type="GO" id="GO:0005829">
    <property type="term" value="C:cytosol"/>
    <property type="evidence" value="ECO:0007669"/>
    <property type="project" value="TreeGrafter"/>
</dbReference>
<accession>A0A0B5FRY8</accession>
<dbReference type="NCBIfam" id="NF004981">
    <property type="entry name" value="PRK06361.1"/>
    <property type="match status" value="1"/>
</dbReference>
<dbReference type="SMART" id="SM00481">
    <property type="entry name" value="POLIIIAc"/>
    <property type="match status" value="1"/>
</dbReference>
<dbReference type="GO" id="GO:0042578">
    <property type="term" value="F:phosphoric ester hydrolase activity"/>
    <property type="evidence" value="ECO:0007669"/>
    <property type="project" value="TreeGrafter"/>
</dbReference>
<dbReference type="PANTHER" id="PTHR36928">
    <property type="entry name" value="PHOSPHATASE YCDX-RELATED"/>
    <property type="match status" value="1"/>
</dbReference>
<sequence>MIDLHMHTLFSDGELIPAELIRRAAVAGYEAMALTDHGDLSNFDFIIPRVVEAAAIYGDAWGIKVIPGIELTHIPPNQIAAAAIRARELGARIVVCHGETLVEPVAEGTNAAALAADIDILSHPGLIRDEDVELAAARGVCLEITTRKGHSLTNGHVAQLARKYKAKLVVNNDAHAPGDLVSAEMSRNVALGAGLSDEEYEQCRRNSAALVDKAMRG</sequence>
<reference evidence="2 3" key="1">
    <citation type="journal article" date="2015" name="Genome Announc.">
        <title>Genomes of Geoalkalibacter ferrihydriticus Z-0531T and Geoalkalibacter subterraneus Red1T, Two Haloalkaliphilic Metal-Reducing Deltaproteobacteria.</title>
        <authorList>
            <person name="Badalamenti J.P."/>
            <person name="Krajmalnik-Brown R."/>
            <person name="Torres C.I."/>
            <person name="Bond D.R."/>
        </authorList>
    </citation>
    <scope>NUCLEOTIDE SEQUENCE [LARGE SCALE GENOMIC DNA]</scope>
    <source>
        <strain evidence="2 3">Red1</strain>
    </source>
</reference>
<dbReference type="Pfam" id="PF02811">
    <property type="entry name" value="PHP"/>
    <property type="match status" value="1"/>
</dbReference>
<dbReference type="InterPro" id="IPR004013">
    <property type="entry name" value="PHP_dom"/>
</dbReference>
<dbReference type="InterPro" id="IPR050243">
    <property type="entry name" value="PHP_phosphatase"/>
</dbReference>
<dbReference type="SUPFAM" id="SSF89550">
    <property type="entry name" value="PHP domain-like"/>
    <property type="match status" value="1"/>
</dbReference>
<dbReference type="CDD" id="cd07432">
    <property type="entry name" value="PHP_HisPPase"/>
    <property type="match status" value="1"/>
</dbReference>
<dbReference type="KEGG" id="gsb:GSUB_10615"/>
<dbReference type="Proteomes" id="UP000035036">
    <property type="component" value="Chromosome"/>
</dbReference>
<dbReference type="InterPro" id="IPR016195">
    <property type="entry name" value="Pol/histidinol_Pase-like"/>
</dbReference>
<feature type="domain" description="Polymerase/histidinol phosphatase N-terminal" evidence="1">
    <location>
        <begin position="2"/>
        <end position="75"/>
    </location>
</feature>
<protein>
    <recommendedName>
        <fullName evidence="1">Polymerase/histidinol phosphatase N-terminal domain-containing protein</fullName>
    </recommendedName>
</protein>
<name>A0A0B5FRY8_9BACT</name>
<dbReference type="HOGENOM" id="CLU_106253_0_0_7"/>
<dbReference type="AlphaFoldDB" id="A0A0B5FRY8"/>
<organism evidence="2 3">
    <name type="scientific">Geoalkalibacter subterraneus</name>
    <dbReference type="NCBI Taxonomy" id="483547"/>
    <lineage>
        <taxon>Bacteria</taxon>
        <taxon>Pseudomonadati</taxon>
        <taxon>Thermodesulfobacteriota</taxon>
        <taxon>Desulfuromonadia</taxon>
        <taxon>Desulfuromonadales</taxon>
        <taxon>Geoalkalibacteraceae</taxon>
        <taxon>Geoalkalibacter</taxon>
    </lineage>
</organism>
<dbReference type="GO" id="GO:0008270">
    <property type="term" value="F:zinc ion binding"/>
    <property type="evidence" value="ECO:0007669"/>
    <property type="project" value="TreeGrafter"/>
</dbReference>
<proteinExistence type="predicted"/>
<dbReference type="STRING" id="483547.GSUB_10615"/>
<gene>
    <name evidence="2" type="ORF">GSUB_10615</name>
</gene>
<dbReference type="Gene3D" id="3.20.20.140">
    <property type="entry name" value="Metal-dependent hydrolases"/>
    <property type="match status" value="1"/>
</dbReference>
<dbReference type="RefSeq" id="WP_040200739.1">
    <property type="nucleotide sequence ID" value="NZ_CP010311.1"/>
</dbReference>
<dbReference type="EMBL" id="CP010311">
    <property type="protein sequence ID" value="AJF06915.1"/>
    <property type="molecule type" value="Genomic_DNA"/>
</dbReference>
<evidence type="ECO:0000259" key="1">
    <source>
        <dbReference type="SMART" id="SM00481"/>
    </source>
</evidence>
<evidence type="ECO:0000313" key="2">
    <source>
        <dbReference type="EMBL" id="AJF06915.1"/>
    </source>
</evidence>
<dbReference type="InterPro" id="IPR003141">
    <property type="entry name" value="Pol/His_phosphatase_N"/>
</dbReference>